<evidence type="ECO:0000256" key="7">
    <source>
        <dbReference type="SAM" id="Phobius"/>
    </source>
</evidence>
<feature type="domain" description="Cardiolipin synthase N-terminal" evidence="8">
    <location>
        <begin position="12"/>
        <end position="56"/>
    </location>
</feature>
<evidence type="ECO:0000313" key="12">
    <source>
        <dbReference type="EMBL" id="CAB4837003.1"/>
    </source>
</evidence>
<dbReference type="Pfam" id="PF13396">
    <property type="entry name" value="PLDc_N"/>
    <property type="match status" value="1"/>
</dbReference>
<evidence type="ECO:0000256" key="4">
    <source>
        <dbReference type="ARBA" id="ARBA00022989"/>
    </source>
</evidence>
<keyword evidence="3 7" id="KW-0812">Transmembrane</keyword>
<evidence type="ECO:0000313" key="9">
    <source>
        <dbReference type="EMBL" id="CAB4666124.1"/>
    </source>
</evidence>
<dbReference type="EMBL" id="CAFBMA010000003">
    <property type="protein sequence ID" value="CAB4893101.1"/>
    <property type="molecule type" value="Genomic_DNA"/>
</dbReference>
<evidence type="ECO:0000256" key="2">
    <source>
        <dbReference type="ARBA" id="ARBA00022475"/>
    </source>
</evidence>
<dbReference type="EMBL" id="CAFAHD010000001">
    <property type="protein sequence ID" value="CAB4837003.1"/>
    <property type="molecule type" value="Genomic_DNA"/>
</dbReference>
<keyword evidence="5 7" id="KW-0472">Membrane</keyword>
<evidence type="ECO:0000313" key="15">
    <source>
        <dbReference type="EMBL" id="CAB5028010.1"/>
    </source>
</evidence>
<proteinExistence type="predicted"/>
<comment type="subcellular location">
    <subcellularLocation>
        <location evidence="1">Cell membrane</location>
        <topology evidence="1">Multi-pass membrane protein</topology>
    </subcellularLocation>
</comment>
<dbReference type="EMBL" id="CAEZXD010000001">
    <property type="protein sequence ID" value="CAB4666124.1"/>
    <property type="molecule type" value="Genomic_DNA"/>
</dbReference>
<dbReference type="EMBL" id="CAFBPT010000004">
    <property type="protein sequence ID" value="CAB5028010.1"/>
    <property type="molecule type" value="Genomic_DNA"/>
</dbReference>
<gene>
    <name evidence="9" type="ORF">UFOPK2343_00076</name>
    <name evidence="10" type="ORF">UFOPK2652_00147</name>
    <name evidence="11" type="ORF">UFOPK3128_00272</name>
    <name evidence="12" type="ORF">UFOPK3227_00010</name>
    <name evidence="13" type="ORF">UFOPK3511_00572</name>
    <name evidence="14" type="ORF">UFOPK3880_00453</name>
    <name evidence="15" type="ORF">UFOPK4146_00698</name>
</gene>
<organism evidence="11">
    <name type="scientific">freshwater metagenome</name>
    <dbReference type="NCBI Taxonomy" id="449393"/>
    <lineage>
        <taxon>unclassified sequences</taxon>
        <taxon>metagenomes</taxon>
        <taxon>ecological metagenomes</taxon>
    </lineage>
</organism>
<evidence type="ECO:0000256" key="6">
    <source>
        <dbReference type="SAM" id="MobiDB-lite"/>
    </source>
</evidence>
<dbReference type="EMBL" id="CAFBNU010000003">
    <property type="protein sequence ID" value="CAB4962942.1"/>
    <property type="molecule type" value="Genomic_DNA"/>
</dbReference>
<dbReference type="AlphaFoldDB" id="A0A6J6YX08"/>
<feature type="region of interest" description="Disordered" evidence="6">
    <location>
        <begin position="58"/>
        <end position="87"/>
    </location>
</feature>
<evidence type="ECO:0000256" key="5">
    <source>
        <dbReference type="ARBA" id="ARBA00023136"/>
    </source>
</evidence>
<evidence type="ECO:0000313" key="14">
    <source>
        <dbReference type="EMBL" id="CAB4962942.1"/>
    </source>
</evidence>
<accession>A0A6J6YX08</accession>
<dbReference type="GO" id="GO:0005886">
    <property type="term" value="C:plasma membrane"/>
    <property type="evidence" value="ECO:0007669"/>
    <property type="project" value="UniProtKB-SubCell"/>
</dbReference>
<feature type="transmembrane region" description="Helical" evidence="7">
    <location>
        <begin position="34"/>
        <end position="54"/>
    </location>
</feature>
<evidence type="ECO:0000313" key="11">
    <source>
        <dbReference type="EMBL" id="CAB4814090.1"/>
    </source>
</evidence>
<evidence type="ECO:0000313" key="13">
    <source>
        <dbReference type="EMBL" id="CAB4893101.1"/>
    </source>
</evidence>
<evidence type="ECO:0000313" key="10">
    <source>
        <dbReference type="EMBL" id="CAB4700529.1"/>
    </source>
</evidence>
<name>A0A6J6YX08_9ZZZZ</name>
<dbReference type="EMBL" id="CAEZYD010000001">
    <property type="protein sequence ID" value="CAB4700529.1"/>
    <property type="molecule type" value="Genomic_DNA"/>
</dbReference>
<evidence type="ECO:0000256" key="3">
    <source>
        <dbReference type="ARBA" id="ARBA00022692"/>
    </source>
</evidence>
<keyword evidence="4 7" id="KW-1133">Transmembrane helix</keyword>
<keyword evidence="2" id="KW-1003">Cell membrane</keyword>
<sequence>MRLLLTLLVLAFSFYAFFDCARTAQEEVLKLPKWAWLLLIFLFSSLGAILWFVIGRPKRNPGQGSGGRGGRGKIIPPDDDPDFLRKL</sequence>
<protein>
    <submittedName>
        <fullName evidence="11">Unannotated protein</fullName>
    </submittedName>
</protein>
<evidence type="ECO:0000259" key="8">
    <source>
        <dbReference type="Pfam" id="PF13396"/>
    </source>
</evidence>
<dbReference type="EMBL" id="CAFAAZ010000002">
    <property type="protein sequence ID" value="CAB4814090.1"/>
    <property type="molecule type" value="Genomic_DNA"/>
</dbReference>
<evidence type="ECO:0000256" key="1">
    <source>
        <dbReference type="ARBA" id="ARBA00004651"/>
    </source>
</evidence>
<reference evidence="11" key="1">
    <citation type="submission" date="2020-05" db="EMBL/GenBank/DDBJ databases">
        <authorList>
            <person name="Chiriac C."/>
            <person name="Salcher M."/>
            <person name="Ghai R."/>
            <person name="Kavagutti S V."/>
        </authorList>
    </citation>
    <scope>NUCLEOTIDE SEQUENCE</scope>
</reference>
<dbReference type="InterPro" id="IPR027379">
    <property type="entry name" value="CLS_N"/>
</dbReference>